<evidence type="ECO:0000313" key="2">
    <source>
        <dbReference type="EMBL" id="OJJ76164.1"/>
    </source>
</evidence>
<dbReference type="Proteomes" id="UP000184499">
    <property type="component" value="Unassembled WGS sequence"/>
</dbReference>
<evidence type="ECO:0000313" key="3">
    <source>
        <dbReference type="Proteomes" id="UP000184499"/>
    </source>
</evidence>
<accession>A0A1L9UWT7</accession>
<sequence>MILALGARGPAFESRFGPISFFSYSLCFTFILSLFLVYSILFCLSTAVVLLNPSLLSKESLNLSLRPFDMSVPRGDNAPF</sequence>
<feature type="transmembrane region" description="Helical" evidence="1">
    <location>
        <begin position="21"/>
        <end position="51"/>
    </location>
</feature>
<dbReference type="EMBL" id="KV878680">
    <property type="protein sequence ID" value="OJJ76164.1"/>
    <property type="molecule type" value="Genomic_DNA"/>
</dbReference>
<dbReference type="OrthoDB" id="5872161at2759"/>
<name>A0A1L9UWT7_ASPBC</name>
<dbReference type="RefSeq" id="XP_067483411.1">
    <property type="nucleotide sequence ID" value="XM_067624196.1"/>
</dbReference>
<proteinExistence type="predicted"/>
<keyword evidence="1" id="KW-1133">Transmembrane helix</keyword>
<dbReference type="VEuPathDB" id="FungiDB:ASPBRDRAFT_396975"/>
<reference evidence="3" key="1">
    <citation type="journal article" date="2017" name="Genome Biol.">
        <title>Comparative genomics reveals high biological diversity and specific adaptations in the industrially and medically important fungal genus Aspergillus.</title>
        <authorList>
            <person name="de Vries R.P."/>
            <person name="Riley R."/>
            <person name="Wiebenga A."/>
            <person name="Aguilar-Osorio G."/>
            <person name="Amillis S."/>
            <person name="Uchima C.A."/>
            <person name="Anderluh G."/>
            <person name="Asadollahi M."/>
            <person name="Askin M."/>
            <person name="Barry K."/>
            <person name="Battaglia E."/>
            <person name="Bayram O."/>
            <person name="Benocci T."/>
            <person name="Braus-Stromeyer S.A."/>
            <person name="Caldana C."/>
            <person name="Canovas D."/>
            <person name="Cerqueira G.C."/>
            <person name="Chen F."/>
            <person name="Chen W."/>
            <person name="Choi C."/>
            <person name="Clum A."/>
            <person name="Dos Santos R.A."/>
            <person name="Damasio A.R."/>
            <person name="Diallinas G."/>
            <person name="Emri T."/>
            <person name="Fekete E."/>
            <person name="Flipphi M."/>
            <person name="Freyberg S."/>
            <person name="Gallo A."/>
            <person name="Gournas C."/>
            <person name="Habgood R."/>
            <person name="Hainaut M."/>
            <person name="Harispe M.L."/>
            <person name="Henrissat B."/>
            <person name="Hilden K.S."/>
            <person name="Hope R."/>
            <person name="Hossain A."/>
            <person name="Karabika E."/>
            <person name="Karaffa L."/>
            <person name="Karanyi Z."/>
            <person name="Krasevec N."/>
            <person name="Kuo A."/>
            <person name="Kusch H."/>
            <person name="LaButti K."/>
            <person name="Lagendijk E.L."/>
            <person name="Lapidus A."/>
            <person name="Levasseur A."/>
            <person name="Lindquist E."/>
            <person name="Lipzen A."/>
            <person name="Logrieco A.F."/>
            <person name="MacCabe A."/>
            <person name="Maekelae M.R."/>
            <person name="Malavazi I."/>
            <person name="Melin P."/>
            <person name="Meyer V."/>
            <person name="Mielnichuk N."/>
            <person name="Miskei M."/>
            <person name="Molnar A.P."/>
            <person name="Mule G."/>
            <person name="Ngan C.Y."/>
            <person name="Orejas M."/>
            <person name="Orosz E."/>
            <person name="Ouedraogo J.P."/>
            <person name="Overkamp K.M."/>
            <person name="Park H.-S."/>
            <person name="Perrone G."/>
            <person name="Piumi F."/>
            <person name="Punt P.J."/>
            <person name="Ram A.F."/>
            <person name="Ramon A."/>
            <person name="Rauscher S."/>
            <person name="Record E."/>
            <person name="Riano-Pachon D.M."/>
            <person name="Robert V."/>
            <person name="Roehrig J."/>
            <person name="Ruller R."/>
            <person name="Salamov A."/>
            <person name="Salih N.S."/>
            <person name="Samson R.A."/>
            <person name="Sandor E."/>
            <person name="Sanguinetti M."/>
            <person name="Schuetze T."/>
            <person name="Sepcic K."/>
            <person name="Shelest E."/>
            <person name="Sherlock G."/>
            <person name="Sophianopoulou V."/>
            <person name="Squina F.M."/>
            <person name="Sun H."/>
            <person name="Susca A."/>
            <person name="Todd R.B."/>
            <person name="Tsang A."/>
            <person name="Unkles S.E."/>
            <person name="van de Wiele N."/>
            <person name="van Rossen-Uffink D."/>
            <person name="Oliveira J.V."/>
            <person name="Vesth T.C."/>
            <person name="Visser J."/>
            <person name="Yu J.-H."/>
            <person name="Zhou M."/>
            <person name="Andersen M.R."/>
            <person name="Archer D.B."/>
            <person name="Baker S.E."/>
            <person name="Benoit I."/>
            <person name="Brakhage A.A."/>
            <person name="Braus G.H."/>
            <person name="Fischer R."/>
            <person name="Frisvad J.C."/>
            <person name="Goldman G.H."/>
            <person name="Houbraken J."/>
            <person name="Oakley B."/>
            <person name="Pocsi I."/>
            <person name="Scazzocchio C."/>
            <person name="Seiboth B."/>
            <person name="vanKuyk P.A."/>
            <person name="Wortman J."/>
            <person name="Dyer P.S."/>
            <person name="Grigoriev I.V."/>
        </authorList>
    </citation>
    <scope>NUCLEOTIDE SEQUENCE [LARGE SCALE GENOMIC DNA]</scope>
    <source>
        <strain evidence="3">CBS 101740 / IMI 381727 / IBT 21946</strain>
    </source>
</reference>
<organism evidence="2 3">
    <name type="scientific">Aspergillus brasiliensis (strain CBS 101740 / IMI 381727 / IBT 21946)</name>
    <dbReference type="NCBI Taxonomy" id="767769"/>
    <lineage>
        <taxon>Eukaryota</taxon>
        <taxon>Fungi</taxon>
        <taxon>Dikarya</taxon>
        <taxon>Ascomycota</taxon>
        <taxon>Pezizomycotina</taxon>
        <taxon>Eurotiomycetes</taxon>
        <taxon>Eurotiomycetidae</taxon>
        <taxon>Eurotiales</taxon>
        <taxon>Aspergillaceae</taxon>
        <taxon>Aspergillus</taxon>
        <taxon>Aspergillus subgen. Circumdati</taxon>
    </lineage>
</organism>
<keyword evidence="3" id="KW-1185">Reference proteome</keyword>
<dbReference type="GeneID" id="93576684"/>
<gene>
    <name evidence="2" type="ORF">ASPBRDRAFT_396975</name>
</gene>
<dbReference type="AlphaFoldDB" id="A0A1L9UWT7"/>
<keyword evidence="1" id="KW-0472">Membrane</keyword>
<keyword evidence="1" id="KW-0812">Transmembrane</keyword>
<protein>
    <submittedName>
        <fullName evidence="2">Uncharacterized protein</fullName>
    </submittedName>
</protein>
<evidence type="ECO:0000256" key="1">
    <source>
        <dbReference type="SAM" id="Phobius"/>
    </source>
</evidence>